<name>A0ACC2C461_DIPCM</name>
<proteinExistence type="predicted"/>
<evidence type="ECO:0000313" key="2">
    <source>
        <dbReference type="Proteomes" id="UP001162992"/>
    </source>
</evidence>
<protein>
    <submittedName>
        <fullName evidence="1">Uncharacterized protein</fullName>
    </submittedName>
</protein>
<evidence type="ECO:0000313" key="1">
    <source>
        <dbReference type="EMBL" id="KAJ7536722.1"/>
    </source>
</evidence>
<reference evidence="2" key="1">
    <citation type="journal article" date="2024" name="Proc. Natl. Acad. Sci. U.S.A.">
        <title>Extraordinary preservation of gene collinearity over three hundred million years revealed in homosporous lycophytes.</title>
        <authorList>
            <person name="Li C."/>
            <person name="Wickell D."/>
            <person name="Kuo L.Y."/>
            <person name="Chen X."/>
            <person name="Nie B."/>
            <person name="Liao X."/>
            <person name="Peng D."/>
            <person name="Ji J."/>
            <person name="Jenkins J."/>
            <person name="Williams M."/>
            <person name="Shu S."/>
            <person name="Plott C."/>
            <person name="Barry K."/>
            <person name="Rajasekar S."/>
            <person name="Grimwood J."/>
            <person name="Han X."/>
            <person name="Sun S."/>
            <person name="Hou Z."/>
            <person name="He W."/>
            <person name="Dai G."/>
            <person name="Sun C."/>
            <person name="Schmutz J."/>
            <person name="Leebens-Mack J.H."/>
            <person name="Li F.W."/>
            <person name="Wang L."/>
        </authorList>
    </citation>
    <scope>NUCLEOTIDE SEQUENCE [LARGE SCALE GENOMIC DNA]</scope>
    <source>
        <strain evidence="2">cv. PW_Plant_1</strain>
    </source>
</reference>
<gene>
    <name evidence="1" type="ORF">O6H91_12G079600</name>
</gene>
<keyword evidence="2" id="KW-1185">Reference proteome</keyword>
<dbReference type="Proteomes" id="UP001162992">
    <property type="component" value="Chromosome 12"/>
</dbReference>
<comment type="caution">
    <text evidence="1">The sequence shown here is derived from an EMBL/GenBank/DDBJ whole genome shotgun (WGS) entry which is preliminary data.</text>
</comment>
<sequence length="902" mass="98757">MPHLSIAPMKVVPMDNVRISMSSAVSSSSHSSGQEGVLLGDVYMWGEGIGEGYLGGGHHKVRERSGGKMDALLPKFLKSAANLDIHSIACGGRHAALVTRHGKLFCWGEESGGRLGHGVDVDISHPCLVDALGSVDIESVACGEYHTCAITLTGELYTWGDGTYSSGLLGHGNNIRCWIPRKVNCSLEGIHVSLIVCGPWHTALVTSSGQLYTFGEGAFGALGHGDKENVHSPKEVEPLKGLKTVRVACGVWHTAAVVEVMTGSSRASHCSFGKLFTWGDGDKGRLGHKDTEHKLVPTCVSAVVDYNIRQVACGHSLTAALTTSGKIFTMGSTIFGQLGNPQSDGRFPSIVEGRLCDVFVEELSCGAHHVAVLTARGEIYTWGKGANGRLGHGDVQDRDVPILVEALKDKQVRNIVCGSSFTAAICSHGIWGAYTSLCAGCKQLFGFTRKKHHCYNCGAPCCHACSAQKVLKCSLAPHPDKPYRVCDPCFVKMQSGADTLEILHTLQVTKTAMQQRSFNSTERSDLKFQKVQLPLLKVSDEPVRLTHENISQKRNRKAELSTMLASGTLHQWGVFDIPNKFDTFTASTRRRVRFSASVPASRIASRAVSPVSRRPTSPPLATVLKVPSLSSSLVFADELKNENAELTLEVLKLQEQVENLTQKSQLQEVELQQAAHKIKEAIKIAGEESSKCEAAKGVIKSLTAQLKDMAEKLPAQVSQPRRYIPVFTNRDAPDVVYPMSISEVPTVPEVENKYTLNTLPQQPQEINLKTRSLSVISESTFCSPIRNHISTTLSETDEDDFKSIPRRDEWTKGGNDPKYGSGQVQGQEWIEQDQPGVYLTLFGLPGSGKGLKRVRFSRKHFSERQAEQWWQENRQRVHVQYNVRTVDRTVLECTVPIKIHLQ</sequence>
<accession>A0ACC2C461</accession>
<dbReference type="EMBL" id="CM055103">
    <property type="protein sequence ID" value="KAJ7536722.1"/>
    <property type="molecule type" value="Genomic_DNA"/>
</dbReference>
<organism evidence="1 2">
    <name type="scientific">Diphasiastrum complanatum</name>
    <name type="common">Issler's clubmoss</name>
    <name type="synonym">Lycopodium complanatum</name>
    <dbReference type="NCBI Taxonomy" id="34168"/>
    <lineage>
        <taxon>Eukaryota</taxon>
        <taxon>Viridiplantae</taxon>
        <taxon>Streptophyta</taxon>
        <taxon>Embryophyta</taxon>
        <taxon>Tracheophyta</taxon>
        <taxon>Lycopodiopsida</taxon>
        <taxon>Lycopodiales</taxon>
        <taxon>Lycopodiaceae</taxon>
        <taxon>Lycopodioideae</taxon>
        <taxon>Diphasiastrum</taxon>
    </lineage>
</organism>